<comment type="subcellular location">
    <subcellularLocation>
        <location evidence="1">Membrane</location>
        <topology evidence="1">Multi-pass membrane protein</topology>
    </subcellularLocation>
</comment>
<dbReference type="Proteomes" id="UP000515955">
    <property type="component" value="Chromosome"/>
</dbReference>
<dbReference type="PANTHER" id="PTHR22911">
    <property type="entry name" value="ACYL-MALONYL CONDENSING ENZYME-RELATED"/>
    <property type="match status" value="1"/>
</dbReference>
<feature type="transmembrane region" description="Helical" evidence="6">
    <location>
        <begin position="87"/>
        <end position="104"/>
    </location>
</feature>
<feature type="transmembrane region" description="Helical" evidence="6">
    <location>
        <begin position="135"/>
        <end position="154"/>
    </location>
</feature>
<dbReference type="GO" id="GO:0016020">
    <property type="term" value="C:membrane"/>
    <property type="evidence" value="ECO:0007669"/>
    <property type="project" value="UniProtKB-SubCell"/>
</dbReference>
<protein>
    <submittedName>
        <fullName evidence="8">DMT family transporter</fullName>
    </submittedName>
</protein>
<feature type="domain" description="EamA" evidence="7">
    <location>
        <begin position="19"/>
        <end position="151"/>
    </location>
</feature>
<feature type="transmembrane region" description="Helical" evidence="6">
    <location>
        <begin position="110"/>
        <end position="128"/>
    </location>
</feature>
<organism evidence="8 9">
    <name type="scientific">Sphingomonas rhizophila</name>
    <dbReference type="NCBI Taxonomy" id="2071607"/>
    <lineage>
        <taxon>Bacteria</taxon>
        <taxon>Pseudomonadati</taxon>
        <taxon>Pseudomonadota</taxon>
        <taxon>Alphaproteobacteria</taxon>
        <taxon>Sphingomonadales</taxon>
        <taxon>Sphingomonadaceae</taxon>
        <taxon>Sphingomonas</taxon>
    </lineage>
</organism>
<dbReference type="RefSeq" id="WP_187542443.1">
    <property type="nucleotide sequence ID" value="NZ_CP060717.1"/>
</dbReference>
<feature type="transmembrane region" description="Helical" evidence="6">
    <location>
        <begin position="52"/>
        <end position="75"/>
    </location>
</feature>
<feature type="transmembrane region" description="Helical" evidence="6">
    <location>
        <begin position="192"/>
        <end position="214"/>
    </location>
</feature>
<evidence type="ECO:0000313" key="9">
    <source>
        <dbReference type="Proteomes" id="UP000515955"/>
    </source>
</evidence>
<accession>A0A7G9SC76</accession>
<dbReference type="SUPFAM" id="SSF103481">
    <property type="entry name" value="Multidrug resistance efflux transporter EmrE"/>
    <property type="match status" value="2"/>
</dbReference>
<feature type="transmembrane region" description="Helical" evidence="6">
    <location>
        <begin position="274"/>
        <end position="292"/>
    </location>
</feature>
<evidence type="ECO:0000256" key="2">
    <source>
        <dbReference type="ARBA" id="ARBA00009853"/>
    </source>
</evidence>
<evidence type="ECO:0000313" key="8">
    <source>
        <dbReference type="EMBL" id="QNN65451.1"/>
    </source>
</evidence>
<feature type="transmembrane region" description="Helical" evidence="6">
    <location>
        <begin position="248"/>
        <end position="268"/>
    </location>
</feature>
<evidence type="ECO:0000256" key="3">
    <source>
        <dbReference type="ARBA" id="ARBA00022692"/>
    </source>
</evidence>
<feature type="transmembrane region" description="Helical" evidence="6">
    <location>
        <begin position="21"/>
        <end position="40"/>
    </location>
</feature>
<keyword evidence="3 6" id="KW-0812">Transmembrane</keyword>
<keyword evidence="5 6" id="KW-0472">Membrane</keyword>
<dbReference type="KEGG" id="srhi:H9L12_02235"/>
<dbReference type="AlphaFoldDB" id="A0A7G9SC76"/>
<sequence length="307" mass="32450">MPVAPLSTDRPVAQRQLAGMALRLLTAALLSAMFAMIKLAGQRGVHVVESLFWRQVGSAVCATAWVAIGPGFASLRTRRVRAHVERMALGLVTMALNFLAFMMLPLAEATAIFFSAPIFSTLLAATMLSEPTGRWRWGAVIAGFLGVLVIVRPGGADLPLSGASVALVAALLTASVTIVIRRLSATEAAATTVFWFATSSLVPLGLLMLFFGQVHDATTMALFAGIALTGGLAQLALTGALRLAPVALVMPMDYTGLIWAALLGLLIFGEWPAPVTWIGALIVIASGLVILWREQRLHRRAAPVTDS</sequence>
<dbReference type="EMBL" id="CP060717">
    <property type="protein sequence ID" value="QNN65451.1"/>
    <property type="molecule type" value="Genomic_DNA"/>
</dbReference>
<dbReference type="InterPro" id="IPR000620">
    <property type="entry name" value="EamA_dom"/>
</dbReference>
<dbReference type="Pfam" id="PF00892">
    <property type="entry name" value="EamA"/>
    <property type="match status" value="2"/>
</dbReference>
<feature type="transmembrane region" description="Helical" evidence="6">
    <location>
        <begin position="220"/>
        <end position="241"/>
    </location>
</feature>
<gene>
    <name evidence="8" type="ORF">H9L12_02235</name>
</gene>
<name>A0A7G9SC76_9SPHN</name>
<evidence type="ECO:0000259" key="7">
    <source>
        <dbReference type="Pfam" id="PF00892"/>
    </source>
</evidence>
<feature type="transmembrane region" description="Helical" evidence="6">
    <location>
        <begin position="160"/>
        <end position="180"/>
    </location>
</feature>
<comment type="similarity">
    <text evidence="2">Belongs to the drug/metabolite transporter (DMT) superfamily. 10 TMS drug/metabolite exporter (DME) (TC 2.A.7.3) family.</text>
</comment>
<evidence type="ECO:0000256" key="6">
    <source>
        <dbReference type="SAM" id="Phobius"/>
    </source>
</evidence>
<proteinExistence type="inferred from homology"/>
<evidence type="ECO:0000256" key="1">
    <source>
        <dbReference type="ARBA" id="ARBA00004141"/>
    </source>
</evidence>
<evidence type="ECO:0000256" key="4">
    <source>
        <dbReference type="ARBA" id="ARBA00022989"/>
    </source>
</evidence>
<reference evidence="8 9" key="1">
    <citation type="submission" date="2020-08" db="EMBL/GenBank/DDBJ databases">
        <title>Genome sequence of Sphingomonas rhizophila KACC 19189T.</title>
        <authorList>
            <person name="Hyun D.-W."/>
            <person name="Bae J.-W."/>
        </authorList>
    </citation>
    <scope>NUCLEOTIDE SEQUENCE [LARGE SCALE GENOMIC DNA]</scope>
    <source>
        <strain evidence="8 9">KACC 19189</strain>
    </source>
</reference>
<keyword evidence="4 6" id="KW-1133">Transmembrane helix</keyword>
<keyword evidence="9" id="KW-1185">Reference proteome</keyword>
<dbReference type="InterPro" id="IPR037185">
    <property type="entry name" value="EmrE-like"/>
</dbReference>
<evidence type="ECO:0000256" key="5">
    <source>
        <dbReference type="ARBA" id="ARBA00023136"/>
    </source>
</evidence>
<feature type="domain" description="EamA" evidence="7">
    <location>
        <begin position="161"/>
        <end position="291"/>
    </location>
</feature>
<dbReference type="PANTHER" id="PTHR22911:SF6">
    <property type="entry name" value="SOLUTE CARRIER FAMILY 35 MEMBER G1"/>
    <property type="match status" value="1"/>
</dbReference>